<sequence>MAIHDHDAISSERLYFCCVLFLLSRIQFRFVQYIRPRIIPSSAKGSQSETFVFAAASMLASLISLPLQRKSNAKDFKHLYKRLMGE</sequence>
<accession>A0A9P4PZS5</accession>
<keyword evidence="1" id="KW-0812">Transmembrane</keyword>
<keyword evidence="1" id="KW-0472">Membrane</keyword>
<evidence type="ECO:0000256" key="1">
    <source>
        <dbReference type="SAM" id="Phobius"/>
    </source>
</evidence>
<protein>
    <submittedName>
        <fullName evidence="2">Uncharacterized protein</fullName>
    </submittedName>
</protein>
<dbReference type="AlphaFoldDB" id="A0A9P4PZS5"/>
<feature type="transmembrane region" description="Helical" evidence="1">
    <location>
        <begin position="50"/>
        <end position="67"/>
    </location>
</feature>
<gene>
    <name evidence="2" type="ORF">K431DRAFT_169726</name>
</gene>
<feature type="transmembrane region" description="Helical" evidence="1">
    <location>
        <begin position="12"/>
        <end position="30"/>
    </location>
</feature>
<keyword evidence="3" id="KW-1185">Reference proteome</keyword>
<keyword evidence="1" id="KW-1133">Transmembrane helix</keyword>
<dbReference type="Proteomes" id="UP000799441">
    <property type="component" value="Unassembled WGS sequence"/>
</dbReference>
<comment type="caution">
    <text evidence="2">The sequence shown here is derived from an EMBL/GenBank/DDBJ whole genome shotgun (WGS) entry which is preliminary data.</text>
</comment>
<name>A0A9P4PZS5_9PEZI</name>
<evidence type="ECO:0000313" key="2">
    <source>
        <dbReference type="EMBL" id="KAF2716840.1"/>
    </source>
</evidence>
<dbReference type="EMBL" id="MU003860">
    <property type="protein sequence ID" value="KAF2716840.1"/>
    <property type="molecule type" value="Genomic_DNA"/>
</dbReference>
<proteinExistence type="predicted"/>
<evidence type="ECO:0000313" key="3">
    <source>
        <dbReference type="Proteomes" id="UP000799441"/>
    </source>
</evidence>
<organism evidence="2 3">
    <name type="scientific">Polychaeton citri CBS 116435</name>
    <dbReference type="NCBI Taxonomy" id="1314669"/>
    <lineage>
        <taxon>Eukaryota</taxon>
        <taxon>Fungi</taxon>
        <taxon>Dikarya</taxon>
        <taxon>Ascomycota</taxon>
        <taxon>Pezizomycotina</taxon>
        <taxon>Dothideomycetes</taxon>
        <taxon>Dothideomycetidae</taxon>
        <taxon>Capnodiales</taxon>
        <taxon>Capnodiaceae</taxon>
        <taxon>Polychaeton</taxon>
    </lineage>
</organism>
<reference evidence="2" key="1">
    <citation type="journal article" date="2020" name="Stud. Mycol.">
        <title>101 Dothideomycetes genomes: a test case for predicting lifestyles and emergence of pathogens.</title>
        <authorList>
            <person name="Haridas S."/>
            <person name="Albert R."/>
            <person name="Binder M."/>
            <person name="Bloem J."/>
            <person name="Labutti K."/>
            <person name="Salamov A."/>
            <person name="Andreopoulos B."/>
            <person name="Baker S."/>
            <person name="Barry K."/>
            <person name="Bills G."/>
            <person name="Bluhm B."/>
            <person name="Cannon C."/>
            <person name="Castanera R."/>
            <person name="Culley D."/>
            <person name="Daum C."/>
            <person name="Ezra D."/>
            <person name="Gonzalez J."/>
            <person name="Henrissat B."/>
            <person name="Kuo A."/>
            <person name="Liang C."/>
            <person name="Lipzen A."/>
            <person name="Lutzoni F."/>
            <person name="Magnuson J."/>
            <person name="Mondo S."/>
            <person name="Nolan M."/>
            <person name="Ohm R."/>
            <person name="Pangilinan J."/>
            <person name="Park H.-J."/>
            <person name="Ramirez L."/>
            <person name="Alfaro M."/>
            <person name="Sun H."/>
            <person name="Tritt A."/>
            <person name="Yoshinaga Y."/>
            <person name="Zwiers L.-H."/>
            <person name="Turgeon B."/>
            <person name="Goodwin S."/>
            <person name="Spatafora J."/>
            <person name="Crous P."/>
            <person name="Grigoriev I."/>
        </authorList>
    </citation>
    <scope>NUCLEOTIDE SEQUENCE</scope>
    <source>
        <strain evidence="2">CBS 116435</strain>
    </source>
</reference>